<evidence type="ECO:0000256" key="2">
    <source>
        <dbReference type="ARBA" id="ARBA00023125"/>
    </source>
</evidence>
<evidence type="ECO:0000259" key="4">
    <source>
        <dbReference type="PROSITE" id="PS01124"/>
    </source>
</evidence>
<comment type="caution">
    <text evidence="5">The sequence shown here is derived from an EMBL/GenBank/DDBJ whole genome shotgun (WGS) entry which is preliminary data.</text>
</comment>
<dbReference type="InterPro" id="IPR009057">
    <property type="entry name" value="Homeodomain-like_sf"/>
</dbReference>
<keyword evidence="2" id="KW-0238">DNA-binding</keyword>
<sequence length="318" mass="34135">MAISPVQGGGPSLAPPAADGAAPDSVLLSSLDVSSTIYHVGQYCGSWSASTAGTSQASFHLVLKGQCWLHIAQQEPQRLGAGDGVFFLRDLAHRLSPDADPSALLAPKSGEMIPLSARPEQEGTGLACGFFSFRNRIGQLVSDALPDHWLIRVDDARFDPARTVVGLILDETTAHAPGSQELLDRLASLLVFYVLRPVVADDPQAGSLLSLARDPAMASVVQAILADPAQPWTLERMARLVHMSAATFHRRFTLLSATTPAQLVQQLRIRLAAHILARGAGIAETAERVGYQSQAAFSRLFMRIMGESPSAWRRMRQG</sequence>
<name>A0ABP8HM57_9BURK</name>
<dbReference type="InterPro" id="IPR032783">
    <property type="entry name" value="AraC_lig"/>
</dbReference>
<accession>A0ABP8HM57</accession>
<dbReference type="InterPro" id="IPR020449">
    <property type="entry name" value="Tscrpt_reg_AraC-type_HTH"/>
</dbReference>
<dbReference type="Gene3D" id="1.10.10.60">
    <property type="entry name" value="Homeodomain-like"/>
    <property type="match status" value="1"/>
</dbReference>
<dbReference type="PANTHER" id="PTHR11019:SF159">
    <property type="entry name" value="TRANSCRIPTIONAL REGULATOR-RELATED"/>
    <property type="match status" value="1"/>
</dbReference>
<feature type="domain" description="HTH araC/xylS-type" evidence="4">
    <location>
        <begin position="218"/>
        <end position="315"/>
    </location>
</feature>
<evidence type="ECO:0000313" key="5">
    <source>
        <dbReference type="EMBL" id="GAA4341260.1"/>
    </source>
</evidence>
<keyword evidence="6" id="KW-1185">Reference proteome</keyword>
<dbReference type="Proteomes" id="UP001501671">
    <property type="component" value="Unassembled WGS sequence"/>
</dbReference>
<protein>
    <submittedName>
        <fullName evidence="5">AraC family transcriptional regulator</fullName>
    </submittedName>
</protein>
<dbReference type="PRINTS" id="PR00032">
    <property type="entry name" value="HTHARAC"/>
</dbReference>
<evidence type="ECO:0000256" key="3">
    <source>
        <dbReference type="ARBA" id="ARBA00023163"/>
    </source>
</evidence>
<dbReference type="EMBL" id="BAABFO010000028">
    <property type="protein sequence ID" value="GAA4341260.1"/>
    <property type="molecule type" value="Genomic_DNA"/>
</dbReference>
<dbReference type="PANTHER" id="PTHR11019">
    <property type="entry name" value="HTH-TYPE TRANSCRIPTIONAL REGULATOR NIMR"/>
    <property type="match status" value="1"/>
</dbReference>
<gene>
    <name evidence="5" type="ORF">GCM10023144_41750</name>
</gene>
<dbReference type="Pfam" id="PF12852">
    <property type="entry name" value="Cupin_6"/>
    <property type="match status" value="1"/>
</dbReference>
<dbReference type="SMART" id="SM00342">
    <property type="entry name" value="HTH_ARAC"/>
    <property type="match status" value="1"/>
</dbReference>
<dbReference type="SUPFAM" id="SSF46689">
    <property type="entry name" value="Homeodomain-like"/>
    <property type="match status" value="2"/>
</dbReference>
<keyword evidence="3" id="KW-0804">Transcription</keyword>
<reference evidence="6" key="1">
    <citation type="journal article" date="2019" name="Int. J. Syst. Evol. Microbiol.">
        <title>The Global Catalogue of Microorganisms (GCM) 10K type strain sequencing project: providing services to taxonomists for standard genome sequencing and annotation.</title>
        <authorList>
            <consortium name="The Broad Institute Genomics Platform"/>
            <consortium name="The Broad Institute Genome Sequencing Center for Infectious Disease"/>
            <person name="Wu L."/>
            <person name="Ma J."/>
        </authorList>
    </citation>
    <scope>NUCLEOTIDE SEQUENCE [LARGE SCALE GENOMIC DNA]</scope>
    <source>
        <strain evidence="6">JCM 17666</strain>
    </source>
</reference>
<dbReference type="PROSITE" id="PS01124">
    <property type="entry name" value="HTH_ARAC_FAMILY_2"/>
    <property type="match status" value="1"/>
</dbReference>
<organism evidence="5 6">
    <name type="scientific">Pigmentiphaga soli</name>
    <dbReference type="NCBI Taxonomy" id="1007095"/>
    <lineage>
        <taxon>Bacteria</taxon>
        <taxon>Pseudomonadati</taxon>
        <taxon>Pseudomonadota</taxon>
        <taxon>Betaproteobacteria</taxon>
        <taxon>Burkholderiales</taxon>
        <taxon>Alcaligenaceae</taxon>
        <taxon>Pigmentiphaga</taxon>
    </lineage>
</organism>
<evidence type="ECO:0000256" key="1">
    <source>
        <dbReference type="ARBA" id="ARBA00023015"/>
    </source>
</evidence>
<dbReference type="RefSeq" id="WP_345251846.1">
    <property type="nucleotide sequence ID" value="NZ_BAABFO010000028.1"/>
</dbReference>
<proteinExistence type="predicted"/>
<dbReference type="InterPro" id="IPR018060">
    <property type="entry name" value="HTH_AraC"/>
</dbReference>
<keyword evidence="1" id="KW-0805">Transcription regulation</keyword>
<evidence type="ECO:0000313" key="6">
    <source>
        <dbReference type="Proteomes" id="UP001501671"/>
    </source>
</evidence>
<dbReference type="Pfam" id="PF12833">
    <property type="entry name" value="HTH_18"/>
    <property type="match status" value="1"/>
</dbReference>